<dbReference type="GO" id="GO:0005829">
    <property type="term" value="C:cytosol"/>
    <property type="evidence" value="ECO:0007669"/>
    <property type="project" value="TreeGrafter"/>
</dbReference>
<evidence type="ECO:0000256" key="4">
    <source>
        <dbReference type="ARBA" id="ARBA00023172"/>
    </source>
</evidence>
<dbReference type="InterPro" id="IPR027417">
    <property type="entry name" value="P-loop_NTPase"/>
</dbReference>
<dbReference type="GO" id="GO:0006310">
    <property type="term" value="P:DNA recombination"/>
    <property type="evidence" value="ECO:0007669"/>
    <property type="project" value="UniProtKB-KW"/>
</dbReference>
<dbReference type="GO" id="GO:0006281">
    <property type="term" value="P:DNA repair"/>
    <property type="evidence" value="ECO:0007669"/>
    <property type="project" value="InterPro"/>
</dbReference>
<dbReference type="PANTHER" id="PTHR45900:SF1">
    <property type="entry name" value="MITOCHONDRIAL DNA REPAIR PROTEIN RECA HOMOLOG-RELATED"/>
    <property type="match status" value="1"/>
</dbReference>
<dbReference type="InterPro" id="IPR013765">
    <property type="entry name" value="DNA_recomb/repair_RecA"/>
</dbReference>
<reference evidence="6" key="1">
    <citation type="journal article" date="2015" name="Nature">
        <title>Complex archaea that bridge the gap between prokaryotes and eukaryotes.</title>
        <authorList>
            <person name="Spang A."/>
            <person name="Saw J.H."/>
            <person name="Jorgensen S.L."/>
            <person name="Zaremba-Niedzwiedzka K."/>
            <person name="Martijn J."/>
            <person name="Lind A.E."/>
            <person name="van Eijk R."/>
            <person name="Schleper C."/>
            <person name="Guy L."/>
            <person name="Ettema T.J."/>
        </authorList>
    </citation>
    <scope>NUCLEOTIDE SEQUENCE</scope>
</reference>
<evidence type="ECO:0000259" key="5">
    <source>
        <dbReference type="PROSITE" id="PS50163"/>
    </source>
</evidence>
<comment type="similarity">
    <text evidence="1">Belongs to the RecA family.</text>
</comment>
<dbReference type="Pfam" id="PF00154">
    <property type="entry name" value="RecA_N"/>
    <property type="match status" value="1"/>
</dbReference>
<accession>A0A0F8YQL9</accession>
<dbReference type="SUPFAM" id="SSF52540">
    <property type="entry name" value="P-loop containing nucleoside triphosphate hydrolases"/>
    <property type="match status" value="1"/>
</dbReference>
<dbReference type="InterPro" id="IPR049428">
    <property type="entry name" value="RecA-like_N"/>
</dbReference>
<dbReference type="PANTHER" id="PTHR45900">
    <property type="entry name" value="RECA"/>
    <property type="match status" value="1"/>
</dbReference>
<evidence type="ECO:0000256" key="2">
    <source>
        <dbReference type="ARBA" id="ARBA00022741"/>
    </source>
</evidence>
<dbReference type="GO" id="GO:0005524">
    <property type="term" value="F:ATP binding"/>
    <property type="evidence" value="ECO:0007669"/>
    <property type="project" value="UniProtKB-KW"/>
</dbReference>
<dbReference type="GO" id="GO:0008094">
    <property type="term" value="F:ATP-dependent activity, acting on DNA"/>
    <property type="evidence" value="ECO:0007669"/>
    <property type="project" value="InterPro"/>
</dbReference>
<dbReference type="GO" id="GO:0003697">
    <property type="term" value="F:single-stranded DNA binding"/>
    <property type="evidence" value="ECO:0007669"/>
    <property type="project" value="InterPro"/>
</dbReference>
<name>A0A0F8YQL9_9ZZZZ</name>
<protein>
    <recommendedName>
        <fullName evidence="5">RecA family profile 2 domain-containing protein</fullName>
    </recommendedName>
</protein>
<comment type="caution">
    <text evidence="6">The sequence shown here is derived from an EMBL/GenBank/DDBJ whole genome shotgun (WGS) entry which is preliminary data.</text>
</comment>
<dbReference type="AlphaFoldDB" id="A0A0F8YQL9"/>
<keyword evidence="3" id="KW-0067">ATP-binding</keyword>
<dbReference type="EMBL" id="LAZR01055576">
    <property type="protein sequence ID" value="KKK76060.1"/>
    <property type="molecule type" value="Genomic_DNA"/>
</dbReference>
<gene>
    <name evidence="6" type="ORF">LCGC14_2867490</name>
</gene>
<sequence>MLNLALSDTPDGGYRLGTVVHIIGDTHAGKSLLALHLMAEASINKKLKDYDLIYEEPESAMFFPVKKMFGEEAERRIKFIPTMAERRKGPRTVQKWHDDLLAHAVPFVWVTDSFDALTSEEDLSTITADGKKKKLGKGGFRVEKPIVAKQLFPKMVGRIEASQSIFMWISQTIKNIGVTFGPSETFAGGSAITFFRAYEIWLAVVERIYIKVRGKDREVGAWVRARIKKNKFTAKVKEVTFPVYPYPYGYGIDDVGAMVGWMVEEGYWEEENKDKKKGKKGKYSFTWKR</sequence>
<keyword evidence="4" id="KW-0233">DNA recombination</keyword>
<dbReference type="Gene3D" id="3.40.50.300">
    <property type="entry name" value="P-loop containing nucleotide triphosphate hydrolases"/>
    <property type="match status" value="1"/>
</dbReference>
<keyword evidence="2" id="KW-0547">Nucleotide-binding</keyword>
<evidence type="ECO:0000256" key="3">
    <source>
        <dbReference type="ARBA" id="ARBA00022840"/>
    </source>
</evidence>
<evidence type="ECO:0000313" key="6">
    <source>
        <dbReference type="EMBL" id="KKK76060.1"/>
    </source>
</evidence>
<organism evidence="6">
    <name type="scientific">marine sediment metagenome</name>
    <dbReference type="NCBI Taxonomy" id="412755"/>
    <lineage>
        <taxon>unclassified sequences</taxon>
        <taxon>metagenomes</taxon>
        <taxon>ecological metagenomes</taxon>
    </lineage>
</organism>
<dbReference type="PROSITE" id="PS50163">
    <property type="entry name" value="RECA_3"/>
    <property type="match status" value="1"/>
</dbReference>
<feature type="domain" description="RecA family profile 2" evidence="5">
    <location>
        <begin position="177"/>
        <end position="257"/>
    </location>
</feature>
<evidence type="ECO:0000256" key="1">
    <source>
        <dbReference type="ARBA" id="ARBA00009391"/>
    </source>
</evidence>
<proteinExistence type="inferred from homology"/>
<dbReference type="InterPro" id="IPR020587">
    <property type="entry name" value="RecA_monomer-monomer_interface"/>
</dbReference>